<dbReference type="InterPro" id="IPR035897">
    <property type="entry name" value="Toll_tir_struct_dom_sf"/>
</dbReference>
<dbReference type="OrthoDB" id="9768004at2"/>
<evidence type="ECO:0000259" key="1">
    <source>
        <dbReference type="PROSITE" id="PS50104"/>
    </source>
</evidence>
<sequence length="226" mass="24990">MAHDLFVSYSQPDREAAFTLVQRLEARGISVWIAPRDVSPAADWAAEIIDAISSARLMVLVFSGSSNDSGQVRREVERAVHKQLPILPFRIEDVLPSRSLEYFLSAQHWMDAFPPPLQPHIDRLCDYLDTTMGGHAAHDLPTGHRPSRDTGPADITHPTGVDAAHLRLLEVELARRIGPVAGHLVRRAAQSGGDLDVIAQRLATEIDGKSERRLFLEACWRIGKGT</sequence>
<keyword evidence="2" id="KW-0675">Receptor</keyword>
<accession>A0A502CEM9</accession>
<dbReference type="PROSITE" id="PS50104">
    <property type="entry name" value="TIR"/>
    <property type="match status" value="1"/>
</dbReference>
<dbReference type="InterPro" id="IPR000157">
    <property type="entry name" value="TIR_dom"/>
</dbReference>
<dbReference type="Proteomes" id="UP000319486">
    <property type="component" value="Unassembled WGS sequence"/>
</dbReference>
<dbReference type="SUPFAM" id="SSF52200">
    <property type="entry name" value="Toll/Interleukin receptor TIR domain"/>
    <property type="match status" value="1"/>
</dbReference>
<gene>
    <name evidence="2" type="ORF">EAH88_00700</name>
</gene>
<comment type="caution">
    <text evidence="2">The sequence shown here is derived from an EMBL/GenBank/DDBJ whole genome shotgun (WGS) entry which is preliminary data.</text>
</comment>
<dbReference type="InterPro" id="IPR058395">
    <property type="entry name" value="DUF8082"/>
</dbReference>
<evidence type="ECO:0000313" key="2">
    <source>
        <dbReference type="EMBL" id="TPG11110.1"/>
    </source>
</evidence>
<dbReference type="AlphaFoldDB" id="A0A502CEM9"/>
<protein>
    <submittedName>
        <fullName evidence="2">Toll/interleukin-1 receptor domain-containing protein</fullName>
    </submittedName>
</protein>
<dbReference type="GO" id="GO:0007165">
    <property type="term" value="P:signal transduction"/>
    <property type="evidence" value="ECO:0007669"/>
    <property type="project" value="InterPro"/>
</dbReference>
<name>A0A502CEM9_9GAMM</name>
<keyword evidence="3" id="KW-1185">Reference proteome</keyword>
<dbReference type="Pfam" id="PF13676">
    <property type="entry name" value="TIR_2"/>
    <property type="match status" value="1"/>
</dbReference>
<dbReference type="Pfam" id="PF26309">
    <property type="entry name" value="DUF8082"/>
    <property type="match status" value="1"/>
</dbReference>
<organism evidence="2 3">
    <name type="scientific">Rhodanobacter glycinis</name>
    <dbReference type="NCBI Taxonomy" id="582702"/>
    <lineage>
        <taxon>Bacteria</taxon>
        <taxon>Pseudomonadati</taxon>
        <taxon>Pseudomonadota</taxon>
        <taxon>Gammaproteobacteria</taxon>
        <taxon>Lysobacterales</taxon>
        <taxon>Rhodanobacteraceae</taxon>
        <taxon>Rhodanobacter</taxon>
    </lineage>
</organism>
<dbReference type="EMBL" id="RCZO01000001">
    <property type="protein sequence ID" value="TPG11110.1"/>
    <property type="molecule type" value="Genomic_DNA"/>
</dbReference>
<feature type="domain" description="TIR" evidence="1">
    <location>
        <begin position="1"/>
        <end position="144"/>
    </location>
</feature>
<dbReference type="Gene3D" id="3.40.50.10140">
    <property type="entry name" value="Toll/interleukin-1 receptor homology (TIR) domain"/>
    <property type="match status" value="1"/>
</dbReference>
<proteinExistence type="predicted"/>
<evidence type="ECO:0000313" key="3">
    <source>
        <dbReference type="Proteomes" id="UP000319486"/>
    </source>
</evidence>
<dbReference type="RefSeq" id="WP_140648320.1">
    <property type="nucleotide sequence ID" value="NZ_RCZB01000002.1"/>
</dbReference>
<reference evidence="2 3" key="1">
    <citation type="journal article" date="2019" name="Environ. Microbiol.">
        <title>Species interactions and distinct microbial communities in high Arctic permafrost affected cryosols are associated with the CH4 and CO2 gas fluxes.</title>
        <authorList>
            <person name="Altshuler I."/>
            <person name="Hamel J."/>
            <person name="Turney S."/>
            <person name="Magnuson E."/>
            <person name="Levesque R."/>
            <person name="Greer C."/>
            <person name="Whyte L.G."/>
        </authorList>
    </citation>
    <scope>NUCLEOTIDE SEQUENCE [LARGE SCALE GENOMIC DNA]</scope>
    <source>
        <strain evidence="2 3">S13Y</strain>
    </source>
</reference>